<dbReference type="Proteomes" id="UP000268051">
    <property type="component" value="Unassembled WGS sequence"/>
</dbReference>
<dbReference type="EMBL" id="RHFN01000011">
    <property type="protein sequence ID" value="ROU13813.1"/>
    <property type="molecule type" value="Genomic_DNA"/>
</dbReference>
<dbReference type="RefSeq" id="WP_123651487.1">
    <property type="nucleotide sequence ID" value="NZ_RHFN01000011.1"/>
</dbReference>
<protein>
    <submittedName>
        <fullName evidence="1">Uncharacterized protein</fullName>
    </submittedName>
</protein>
<proteinExistence type="predicted"/>
<dbReference type="OrthoDB" id="9788852at2"/>
<sequence>MNQLTTTEAALITRKLKDISDTWSDLWVFLHLVPIVVSRAIDLRYSCFDGKSLTFEERGKFKAKQIAASPLVCELIQRRREKYPDDIFIFQSHSNRVRRIGKPVTVIAFNRALKSASKGVTEKTVSSKSAQW</sequence>
<accession>A0A3N2S291</accession>
<gene>
    <name evidence="1" type="ORF">EB837_12900</name>
</gene>
<reference evidence="1 2" key="1">
    <citation type="submission" date="2018-10" db="EMBL/GenBank/DDBJ databases">
        <title>Horizontal transference of carbapenem resistance between Klebsiella pneumoniae and Kluyvera ascorbata during abdominal infection: a case report.</title>
        <authorList>
            <person name="Raro O.H.F."/>
            <person name="Lima-Morales D."/>
            <person name="Barth A.L."/>
            <person name="Paim T.G.S."/>
            <person name="Mott M.P."/>
            <person name="Riche C.V.W."/>
            <person name="Teixeira U.F."/>
            <person name="Waechter F."/>
            <person name="Dias C.A.G."/>
        </authorList>
    </citation>
    <scope>NUCLEOTIDE SEQUENCE [LARGE SCALE GENOMIC DNA]</scope>
    <source>
        <strain evidence="1 2">OT2</strain>
    </source>
</reference>
<comment type="caution">
    <text evidence="1">The sequence shown here is derived from an EMBL/GenBank/DDBJ whole genome shotgun (WGS) entry which is preliminary data.</text>
</comment>
<evidence type="ECO:0000313" key="2">
    <source>
        <dbReference type="Proteomes" id="UP000268051"/>
    </source>
</evidence>
<organism evidence="1 2">
    <name type="scientific">Kluyvera ascorbata</name>
    <dbReference type="NCBI Taxonomy" id="51288"/>
    <lineage>
        <taxon>Bacteria</taxon>
        <taxon>Pseudomonadati</taxon>
        <taxon>Pseudomonadota</taxon>
        <taxon>Gammaproteobacteria</taxon>
        <taxon>Enterobacterales</taxon>
        <taxon>Enterobacteriaceae</taxon>
        <taxon>Kluyvera</taxon>
    </lineage>
</organism>
<evidence type="ECO:0000313" key="1">
    <source>
        <dbReference type="EMBL" id="ROU13813.1"/>
    </source>
</evidence>
<name>A0A3N2S291_9ENTR</name>
<dbReference type="AlphaFoldDB" id="A0A3N2S291"/>